<dbReference type="PROSITE" id="PS51257">
    <property type="entry name" value="PROKAR_LIPOPROTEIN"/>
    <property type="match status" value="1"/>
</dbReference>
<dbReference type="Gene3D" id="2.60.40.1120">
    <property type="entry name" value="Carboxypeptidase-like, regulatory domain"/>
    <property type="match status" value="1"/>
</dbReference>
<name>A0ABV1RNI4_9BACT</name>
<dbReference type="InterPro" id="IPR008969">
    <property type="entry name" value="CarboxyPept-like_regulatory"/>
</dbReference>
<proteinExistence type="predicted"/>
<reference evidence="2 3" key="1">
    <citation type="submission" date="2024-06" db="EMBL/GenBank/DDBJ databases">
        <title>Pontibacter populi HYL7-15.</title>
        <authorList>
            <person name="Kim M.K."/>
        </authorList>
    </citation>
    <scope>NUCLEOTIDE SEQUENCE [LARGE SCALE GENOMIC DNA]</scope>
    <source>
        <strain evidence="2 3">HYL7-15</strain>
    </source>
</reference>
<accession>A0ABV1RNI4</accession>
<keyword evidence="3" id="KW-1185">Reference proteome</keyword>
<dbReference type="EMBL" id="JBEOKT010000001">
    <property type="protein sequence ID" value="MER2995933.1"/>
    <property type="molecule type" value="Genomic_DNA"/>
</dbReference>
<feature type="chain" id="PRO_5045178137" evidence="1">
    <location>
        <begin position="21"/>
        <end position="245"/>
    </location>
</feature>
<organism evidence="2 3">
    <name type="scientific">Pontibacter populi</name>
    <dbReference type="NCBI Taxonomy" id="890055"/>
    <lineage>
        <taxon>Bacteria</taxon>
        <taxon>Pseudomonadati</taxon>
        <taxon>Bacteroidota</taxon>
        <taxon>Cytophagia</taxon>
        <taxon>Cytophagales</taxon>
        <taxon>Hymenobacteraceae</taxon>
        <taxon>Pontibacter</taxon>
    </lineage>
</organism>
<dbReference type="SUPFAM" id="SSF49464">
    <property type="entry name" value="Carboxypeptidase regulatory domain-like"/>
    <property type="match status" value="1"/>
</dbReference>
<protein>
    <submittedName>
        <fullName evidence="2">Carboxypeptidase-like regulatory domain-containing protein</fullName>
    </submittedName>
</protein>
<keyword evidence="1" id="KW-0732">Signal</keyword>
<dbReference type="Proteomes" id="UP001476807">
    <property type="component" value="Unassembled WGS sequence"/>
</dbReference>
<gene>
    <name evidence="2" type="ORF">ABS362_00160</name>
</gene>
<dbReference type="RefSeq" id="WP_350409953.1">
    <property type="nucleotide sequence ID" value="NZ_JBEOKT010000001.1"/>
</dbReference>
<comment type="caution">
    <text evidence="2">The sequence shown here is derived from an EMBL/GenBank/DDBJ whole genome shotgun (WGS) entry which is preliminary data.</text>
</comment>
<feature type="signal peptide" evidence="1">
    <location>
        <begin position="1"/>
        <end position="20"/>
    </location>
</feature>
<evidence type="ECO:0000313" key="3">
    <source>
        <dbReference type="Proteomes" id="UP001476807"/>
    </source>
</evidence>
<sequence>MKQTYTLLLLVALTFLSSCSEPEDYSPVLRGTISGKVSVFDVYDAPLLAQGAIVTITGERINMQATTDANGNYTIANVPHTDLVISVKKAGFKDGQRKELNFFTEKETIDLQLSQVPTFYVSQASFYLHNQNDLRATITLSEPVPTGKNYTLAAFLGKTASVSDTNYLVKSINGFTSDGQISVMLLPSISVESLVNRYGFKSGDVAYIKVYTGAAQIYGYWINDTYFYGPGLNTDVAQTYTITIP</sequence>
<evidence type="ECO:0000256" key="1">
    <source>
        <dbReference type="SAM" id="SignalP"/>
    </source>
</evidence>
<evidence type="ECO:0000313" key="2">
    <source>
        <dbReference type="EMBL" id="MER2995933.1"/>
    </source>
</evidence>